<feature type="domain" description="ABC transporter" evidence="10">
    <location>
        <begin position="230"/>
        <end position="461"/>
    </location>
</feature>
<evidence type="ECO:0000256" key="3">
    <source>
        <dbReference type="ARBA" id="ARBA00022475"/>
    </source>
</evidence>
<evidence type="ECO:0000256" key="5">
    <source>
        <dbReference type="ARBA" id="ARBA00022741"/>
    </source>
</evidence>
<name>A0A2H9T6T3_9ZZZZ</name>
<dbReference type="SUPFAM" id="SSF90123">
    <property type="entry name" value="ABC transporter transmembrane region"/>
    <property type="match status" value="1"/>
</dbReference>
<dbReference type="PANTHER" id="PTHR24221">
    <property type="entry name" value="ATP-BINDING CASSETTE SUB-FAMILY B"/>
    <property type="match status" value="1"/>
</dbReference>
<dbReference type="Pfam" id="PF00664">
    <property type="entry name" value="ABC_membrane"/>
    <property type="match status" value="1"/>
</dbReference>
<keyword evidence="6 12" id="KW-0067">ATP-binding</keyword>
<dbReference type="SUPFAM" id="SSF52540">
    <property type="entry name" value="P-loop containing nucleoside triphosphate hydrolases"/>
    <property type="match status" value="1"/>
</dbReference>
<evidence type="ECO:0000256" key="9">
    <source>
        <dbReference type="SAM" id="Phobius"/>
    </source>
</evidence>
<evidence type="ECO:0000256" key="7">
    <source>
        <dbReference type="ARBA" id="ARBA00022989"/>
    </source>
</evidence>
<dbReference type="GO" id="GO:0005524">
    <property type="term" value="F:ATP binding"/>
    <property type="evidence" value="ECO:0007669"/>
    <property type="project" value="UniProtKB-KW"/>
</dbReference>
<dbReference type="InterPro" id="IPR003439">
    <property type="entry name" value="ABC_transporter-like_ATP-bd"/>
</dbReference>
<evidence type="ECO:0000259" key="10">
    <source>
        <dbReference type="PROSITE" id="PS50893"/>
    </source>
</evidence>
<keyword evidence="2" id="KW-0813">Transport</keyword>
<dbReference type="PROSITE" id="PS50929">
    <property type="entry name" value="ABC_TM1F"/>
    <property type="match status" value="1"/>
</dbReference>
<reference evidence="12" key="1">
    <citation type="journal article" date="2017" name="Appl. Environ. Microbiol.">
        <title>Molecular characterization of an Endozoicomonas-like organism causing infection in king scallop Pecten maximus L.</title>
        <authorList>
            <person name="Cano I."/>
            <person name="van Aerle R."/>
            <person name="Ross S."/>
            <person name="Verner-Jeffreys D.W."/>
            <person name="Paley R.K."/>
            <person name="Rimmer G."/>
            <person name="Ryder D."/>
            <person name="Hooper P."/>
            <person name="Stone D."/>
            <person name="Feist S.W."/>
        </authorList>
    </citation>
    <scope>NUCLEOTIDE SEQUENCE</scope>
</reference>
<gene>
    <name evidence="12" type="primary">apxIB_1</name>
    <name evidence="12" type="ORF">CI610_02122</name>
</gene>
<comment type="caution">
    <text evidence="12">The sequence shown here is derived from an EMBL/GenBank/DDBJ whole genome shotgun (WGS) entry which is preliminary data.</text>
</comment>
<feature type="transmembrane region" description="Helical" evidence="9">
    <location>
        <begin position="38"/>
        <end position="71"/>
    </location>
</feature>
<dbReference type="CDD" id="cd03245">
    <property type="entry name" value="ABCC_bacteriocin_exporters"/>
    <property type="match status" value="1"/>
</dbReference>
<dbReference type="Gene3D" id="1.20.1560.10">
    <property type="entry name" value="ABC transporter type 1, transmembrane domain"/>
    <property type="match status" value="1"/>
</dbReference>
<dbReference type="GO" id="GO:0034040">
    <property type="term" value="F:ATPase-coupled lipid transmembrane transporter activity"/>
    <property type="evidence" value="ECO:0007669"/>
    <property type="project" value="TreeGrafter"/>
</dbReference>
<dbReference type="GO" id="GO:0140359">
    <property type="term" value="F:ABC-type transporter activity"/>
    <property type="evidence" value="ECO:0007669"/>
    <property type="project" value="InterPro"/>
</dbReference>
<dbReference type="GO" id="GO:0005886">
    <property type="term" value="C:plasma membrane"/>
    <property type="evidence" value="ECO:0007669"/>
    <property type="project" value="UniProtKB-SubCell"/>
</dbReference>
<evidence type="ECO:0000256" key="2">
    <source>
        <dbReference type="ARBA" id="ARBA00022448"/>
    </source>
</evidence>
<dbReference type="SMART" id="SM00382">
    <property type="entry name" value="AAA"/>
    <property type="match status" value="1"/>
</dbReference>
<dbReference type="InterPro" id="IPR036640">
    <property type="entry name" value="ABC1_TM_sf"/>
</dbReference>
<organism evidence="12">
    <name type="scientific">invertebrate metagenome</name>
    <dbReference type="NCBI Taxonomy" id="1711999"/>
    <lineage>
        <taxon>unclassified sequences</taxon>
        <taxon>metagenomes</taxon>
        <taxon>organismal metagenomes</taxon>
    </lineage>
</organism>
<dbReference type="GO" id="GO:0016887">
    <property type="term" value="F:ATP hydrolysis activity"/>
    <property type="evidence" value="ECO:0007669"/>
    <property type="project" value="InterPro"/>
</dbReference>
<dbReference type="PROSITE" id="PS50893">
    <property type="entry name" value="ABC_TRANSPORTER_2"/>
    <property type="match status" value="1"/>
</dbReference>
<keyword evidence="7 9" id="KW-1133">Transmembrane helix</keyword>
<evidence type="ECO:0000256" key="8">
    <source>
        <dbReference type="ARBA" id="ARBA00023136"/>
    </source>
</evidence>
<evidence type="ECO:0000259" key="11">
    <source>
        <dbReference type="PROSITE" id="PS50929"/>
    </source>
</evidence>
<feature type="transmembrane region" description="Helical" evidence="9">
    <location>
        <begin position="150"/>
        <end position="176"/>
    </location>
</feature>
<evidence type="ECO:0000256" key="6">
    <source>
        <dbReference type="ARBA" id="ARBA00022840"/>
    </source>
</evidence>
<proteinExistence type="predicted"/>
<keyword evidence="3" id="KW-1003">Cell membrane</keyword>
<sequence>MAARPPSVGAFAKNLQDFESIRDFITSSTITTLVDLPFTIIILFVIFMLGGPVVVVPIVAMLLIASYSFIIQGPLRRSVEKTLRSSAQKSATLIETLSGMEALKIAQAESDIQSRWEKNVGHIANWGVKTKLLTTSATSFSAYVQQVANAALVITGVYLIAAGDLSMGGLIASVMLSGRCMAPMSQLAGLSTRYNQTVSALGGLNQIMEMPSERQDDKDYVHRPDLTGTIEFDGVDFTYPGEEIHALRGINFNIKAGERIAIIGRIGSGKTTIEKLILGLYEPEAGAIRIDGIDLRQINPSDLRSSIGCVPQDIHLFYGSIKDNITMGASFVDDNDLLHAATIAGVTEFADRHPQGLDMNVGERGQNLSGGQRQSIALARALLMKPSILLLDEPSSSMDNTTELRMKQQIREHCINKTLVLVTHKASMLDLVDRLIVVNDGQIVADGPKEQVHEALKQGKLKLS</sequence>
<protein>
    <submittedName>
        <fullName evidence="12">Toxin RTX-I translocation ATP-binding protein</fullName>
    </submittedName>
</protein>
<dbReference type="InterPro" id="IPR011527">
    <property type="entry name" value="ABC1_TM_dom"/>
</dbReference>
<dbReference type="InterPro" id="IPR027417">
    <property type="entry name" value="P-loop_NTPase"/>
</dbReference>
<dbReference type="PANTHER" id="PTHR24221:SF248">
    <property type="entry name" value="ABC TRANSPORTER TRANSMEMBRANE REGION"/>
    <property type="match status" value="1"/>
</dbReference>
<dbReference type="FunFam" id="3.40.50.300:FF:000299">
    <property type="entry name" value="ABC transporter ATP-binding protein/permease"/>
    <property type="match status" value="1"/>
</dbReference>
<feature type="domain" description="ABC transmembrane type-1" evidence="11">
    <location>
        <begin position="16"/>
        <end position="196"/>
    </location>
</feature>
<comment type="subcellular location">
    <subcellularLocation>
        <location evidence="1">Cell membrane</location>
        <topology evidence="1">Multi-pass membrane protein</topology>
    </subcellularLocation>
</comment>
<accession>A0A2H9T6T3</accession>
<dbReference type="EMBL" id="NSIT01000114">
    <property type="protein sequence ID" value="PJE78935.1"/>
    <property type="molecule type" value="Genomic_DNA"/>
</dbReference>
<dbReference type="AlphaFoldDB" id="A0A2H9T6T3"/>
<evidence type="ECO:0000256" key="4">
    <source>
        <dbReference type="ARBA" id="ARBA00022692"/>
    </source>
</evidence>
<evidence type="ECO:0000313" key="12">
    <source>
        <dbReference type="EMBL" id="PJE78935.1"/>
    </source>
</evidence>
<keyword evidence="4 9" id="KW-0812">Transmembrane</keyword>
<dbReference type="Gene3D" id="3.40.50.300">
    <property type="entry name" value="P-loop containing nucleotide triphosphate hydrolases"/>
    <property type="match status" value="1"/>
</dbReference>
<dbReference type="InterPro" id="IPR003593">
    <property type="entry name" value="AAA+_ATPase"/>
</dbReference>
<dbReference type="Pfam" id="PF00005">
    <property type="entry name" value="ABC_tran"/>
    <property type="match status" value="1"/>
</dbReference>
<evidence type="ECO:0000256" key="1">
    <source>
        <dbReference type="ARBA" id="ARBA00004651"/>
    </source>
</evidence>
<dbReference type="InterPro" id="IPR039421">
    <property type="entry name" value="Type_1_exporter"/>
</dbReference>
<keyword evidence="5" id="KW-0547">Nucleotide-binding</keyword>
<keyword evidence="8 9" id="KW-0472">Membrane</keyword>